<evidence type="ECO:0000256" key="1">
    <source>
        <dbReference type="SAM" id="SignalP"/>
    </source>
</evidence>
<dbReference type="OrthoDB" id="190037at2"/>
<reference evidence="3" key="1">
    <citation type="submission" date="2017-02" db="EMBL/GenBank/DDBJ databases">
        <authorList>
            <person name="Varghese N."/>
            <person name="Submissions S."/>
        </authorList>
    </citation>
    <scope>NUCLEOTIDE SEQUENCE [LARGE SCALE GENOMIC DNA]</scope>
    <source>
        <strain evidence="3">ATCC 700200</strain>
    </source>
</reference>
<keyword evidence="1" id="KW-0732">Signal</keyword>
<keyword evidence="3" id="KW-1185">Reference proteome</keyword>
<evidence type="ECO:0008006" key="4">
    <source>
        <dbReference type="Google" id="ProtNLM"/>
    </source>
</evidence>
<gene>
    <name evidence="2" type="ORF">SAMN02745166_02600</name>
</gene>
<protein>
    <recommendedName>
        <fullName evidence="4">SH3 domain-containing protein</fullName>
    </recommendedName>
</protein>
<proteinExistence type="predicted"/>
<sequence>MKTTLFFLVVIAALGWSSVASAQLSSSRKSSLLAPEPGTIDVEDMLKKPVTLKVLQEAPIYTRSTMQQALGSMPPGTLVKLVGLSDTAYRVRGRARHGDVSGWMRMGDLLSPDPNLVPNLKKLHQRQTEVEALIAAKQIALGMTAEEVHASLGKPNRKSSKLSAAGKEEKLEYVVYDRIPQYNTSIDALGRPVQTVVYIKVETGSMAVNLKNNVVESIEETKGNPLGTGGVKIVPGPIIFGW</sequence>
<feature type="chain" id="PRO_5012097574" description="SH3 domain-containing protein" evidence="1">
    <location>
        <begin position="23"/>
        <end position="242"/>
    </location>
</feature>
<evidence type="ECO:0000313" key="3">
    <source>
        <dbReference type="Proteomes" id="UP000190774"/>
    </source>
</evidence>
<evidence type="ECO:0000313" key="2">
    <source>
        <dbReference type="EMBL" id="SKA97342.1"/>
    </source>
</evidence>
<accession>A0A1T4Y682</accession>
<name>A0A1T4Y682_9BACT</name>
<organism evidence="2 3">
    <name type="scientific">Prosthecobacter debontii</name>
    <dbReference type="NCBI Taxonomy" id="48467"/>
    <lineage>
        <taxon>Bacteria</taxon>
        <taxon>Pseudomonadati</taxon>
        <taxon>Verrucomicrobiota</taxon>
        <taxon>Verrucomicrobiia</taxon>
        <taxon>Verrucomicrobiales</taxon>
        <taxon>Verrucomicrobiaceae</taxon>
        <taxon>Prosthecobacter</taxon>
    </lineage>
</organism>
<feature type="signal peptide" evidence="1">
    <location>
        <begin position="1"/>
        <end position="22"/>
    </location>
</feature>
<dbReference type="Proteomes" id="UP000190774">
    <property type="component" value="Unassembled WGS sequence"/>
</dbReference>
<dbReference type="AlphaFoldDB" id="A0A1T4Y682"/>
<dbReference type="RefSeq" id="WP_078813791.1">
    <property type="nucleotide sequence ID" value="NZ_FUYE01000007.1"/>
</dbReference>
<dbReference type="EMBL" id="FUYE01000007">
    <property type="protein sequence ID" value="SKA97342.1"/>
    <property type="molecule type" value="Genomic_DNA"/>
</dbReference>